<dbReference type="EMBL" id="OV651822">
    <property type="protein sequence ID" value="CAH1100924.1"/>
    <property type="molecule type" value="Genomic_DNA"/>
</dbReference>
<accession>A0A9P0G3S5</accession>
<dbReference type="Proteomes" id="UP001153636">
    <property type="component" value="Chromosome 10"/>
</dbReference>
<organism evidence="2 3">
    <name type="scientific">Psylliodes chrysocephalus</name>
    <dbReference type="NCBI Taxonomy" id="3402493"/>
    <lineage>
        <taxon>Eukaryota</taxon>
        <taxon>Metazoa</taxon>
        <taxon>Ecdysozoa</taxon>
        <taxon>Arthropoda</taxon>
        <taxon>Hexapoda</taxon>
        <taxon>Insecta</taxon>
        <taxon>Pterygota</taxon>
        <taxon>Neoptera</taxon>
        <taxon>Endopterygota</taxon>
        <taxon>Coleoptera</taxon>
        <taxon>Polyphaga</taxon>
        <taxon>Cucujiformia</taxon>
        <taxon>Chrysomeloidea</taxon>
        <taxon>Chrysomelidae</taxon>
        <taxon>Galerucinae</taxon>
        <taxon>Alticini</taxon>
        <taxon>Psylliodes</taxon>
    </lineage>
</organism>
<reference evidence="2" key="1">
    <citation type="submission" date="2022-01" db="EMBL/GenBank/DDBJ databases">
        <authorList>
            <person name="King R."/>
        </authorList>
    </citation>
    <scope>NUCLEOTIDE SEQUENCE</scope>
</reference>
<gene>
    <name evidence="2" type="ORF">PSYICH_LOCUS1674</name>
</gene>
<evidence type="ECO:0000313" key="3">
    <source>
        <dbReference type="Proteomes" id="UP001153636"/>
    </source>
</evidence>
<evidence type="ECO:0000313" key="2">
    <source>
        <dbReference type="EMBL" id="CAH1100924.1"/>
    </source>
</evidence>
<name>A0A9P0G3S5_9CUCU</name>
<feature type="region of interest" description="Disordered" evidence="1">
    <location>
        <begin position="65"/>
        <end position="84"/>
    </location>
</feature>
<protein>
    <submittedName>
        <fullName evidence="2">Uncharacterized protein</fullName>
    </submittedName>
</protein>
<keyword evidence="3" id="KW-1185">Reference proteome</keyword>
<proteinExistence type="predicted"/>
<feature type="compositionally biased region" description="Polar residues" evidence="1">
    <location>
        <begin position="218"/>
        <end position="229"/>
    </location>
</feature>
<feature type="compositionally biased region" description="Polar residues" evidence="1">
    <location>
        <begin position="106"/>
        <end position="137"/>
    </location>
</feature>
<feature type="region of interest" description="Disordered" evidence="1">
    <location>
        <begin position="177"/>
        <end position="265"/>
    </location>
</feature>
<feature type="region of interest" description="Disordered" evidence="1">
    <location>
        <begin position="106"/>
        <end position="139"/>
    </location>
</feature>
<sequence>MTESSGPPQTGYETLYSRRVRDRIAASSKPAKVSVNINVSKKHAAILSPKVFKAKHIHPYKTVSTNKRKLTTTTNEGSATPLRKDPLAKNFTKKSSENELYQMRDTQTNTQTSEQTAESVSNSISQAGADPNTNRSQKSLEKIQETLEKPRPNQKSLENILQTSEKTRKSLEKAYDALTEPEDSYDSIDRDENSSVKSNSSLDESQENTDYVIRSDPNESLENLINTLEDSSDGLKSPENGSKTVLEMDEDSTGEGTPDTIKKSTHFSNSGKFVENLENFKSAYNTLPLPSKVYARTLNFLNNTE</sequence>
<dbReference type="AlphaFoldDB" id="A0A9P0G3S5"/>
<evidence type="ECO:0000256" key="1">
    <source>
        <dbReference type="SAM" id="MobiDB-lite"/>
    </source>
</evidence>